<feature type="transmembrane region" description="Helical" evidence="1">
    <location>
        <begin position="102"/>
        <end position="120"/>
    </location>
</feature>
<protein>
    <submittedName>
        <fullName evidence="2">2564_t:CDS:1</fullName>
    </submittedName>
</protein>
<dbReference type="Proteomes" id="UP001153678">
    <property type="component" value="Unassembled WGS sequence"/>
</dbReference>
<organism evidence="2 3">
    <name type="scientific">Funneliformis geosporum</name>
    <dbReference type="NCBI Taxonomy" id="1117311"/>
    <lineage>
        <taxon>Eukaryota</taxon>
        <taxon>Fungi</taxon>
        <taxon>Fungi incertae sedis</taxon>
        <taxon>Mucoromycota</taxon>
        <taxon>Glomeromycotina</taxon>
        <taxon>Glomeromycetes</taxon>
        <taxon>Glomerales</taxon>
        <taxon>Glomeraceae</taxon>
        <taxon>Funneliformis</taxon>
    </lineage>
</organism>
<name>A0A9W4SG75_9GLOM</name>
<comment type="caution">
    <text evidence="2">The sequence shown here is derived from an EMBL/GenBank/DDBJ whole genome shotgun (WGS) entry which is preliminary data.</text>
</comment>
<dbReference type="OrthoDB" id="10423000at2759"/>
<gene>
    <name evidence="2" type="ORF">FWILDA_LOCUS3539</name>
</gene>
<feature type="transmembrane region" description="Helical" evidence="1">
    <location>
        <begin position="15"/>
        <end position="38"/>
    </location>
</feature>
<keyword evidence="1" id="KW-0812">Transmembrane</keyword>
<evidence type="ECO:0000313" key="2">
    <source>
        <dbReference type="EMBL" id="CAI2168351.1"/>
    </source>
</evidence>
<sequence>MLVTDSYRNLVIAELGFVAMHTFSSAISMLYPISVVYSTPTTIHTKYKNELSNPRMLDILGFGMIGYSFIIFNTLSVLTGIAGTNMEIEKADRYFSLNTFLWVVWSLLFTCYLVFTWLRLHRIINQHIKSLEQKFGNAENQQIINMKKASRNVNIPVVIMTIGCVMSIVSNIAVSISYRQMAIFYTSSSINYFAAWYILNPVFVLICNAILVYNKVKVYVKAKITNVTGYLSNVEIIRSSTINCNTNNTIKTYVDNNSNREISSYSSKDKERSLHASNDLNISPSDNTDQIPSYENILMYPIAIECTEDIITKIDIQESTL</sequence>
<feature type="transmembrane region" description="Helical" evidence="1">
    <location>
        <begin position="153"/>
        <end position="174"/>
    </location>
</feature>
<keyword evidence="1" id="KW-0472">Membrane</keyword>
<proteinExistence type="predicted"/>
<dbReference type="AlphaFoldDB" id="A0A9W4SG75"/>
<reference evidence="2" key="1">
    <citation type="submission" date="2022-08" db="EMBL/GenBank/DDBJ databases">
        <authorList>
            <person name="Kallberg Y."/>
            <person name="Tangrot J."/>
            <person name="Rosling A."/>
        </authorList>
    </citation>
    <scope>NUCLEOTIDE SEQUENCE</scope>
    <source>
        <strain evidence="2">Wild A</strain>
    </source>
</reference>
<keyword evidence="1" id="KW-1133">Transmembrane helix</keyword>
<evidence type="ECO:0000256" key="1">
    <source>
        <dbReference type="SAM" id="Phobius"/>
    </source>
</evidence>
<dbReference type="EMBL" id="CAMKVN010000475">
    <property type="protein sequence ID" value="CAI2168351.1"/>
    <property type="molecule type" value="Genomic_DNA"/>
</dbReference>
<accession>A0A9W4SG75</accession>
<keyword evidence="3" id="KW-1185">Reference proteome</keyword>
<feature type="transmembrane region" description="Helical" evidence="1">
    <location>
        <begin position="194"/>
        <end position="213"/>
    </location>
</feature>
<evidence type="ECO:0000313" key="3">
    <source>
        <dbReference type="Proteomes" id="UP001153678"/>
    </source>
</evidence>
<feature type="transmembrane region" description="Helical" evidence="1">
    <location>
        <begin position="59"/>
        <end position="82"/>
    </location>
</feature>